<evidence type="ECO:0008006" key="3">
    <source>
        <dbReference type="Google" id="ProtNLM"/>
    </source>
</evidence>
<proteinExistence type="predicted"/>
<dbReference type="EMBL" id="BAAAOA010000028">
    <property type="protein sequence ID" value="GAA1763593.1"/>
    <property type="molecule type" value="Genomic_DNA"/>
</dbReference>
<protein>
    <recommendedName>
        <fullName evidence="3">Secreted protein</fullName>
    </recommendedName>
</protein>
<dbReference type="Proteomes" id="UP001501204">
    <property type="component" value="Unassembled WGS sequence"/>
</dbReference>
<evidence type="ECO:0000313" key="1">
    <source>
        <dbReference type="EMBL" id="GAA1763593.1"/>
    </source>
</evidence>
<reference evidence="2" key="1">
    <citation type="journal article" date="2019" name="Int. J. Syst. Evol. Microbiol.">
        <title>The Global Catalogue of Microorganisms (GCM) 10K type strain sequencing project: providing services to taxonomists for standard genome sequencing and annotation.</title>
        <authorList>
            <consortium name="The Broad Institute Genomics Platform"/>
            <consortium name="The Broad Institute Genome Sequencing Center for Infectious Disease"/>
            <person name="Wu L."/>
            <person name="Ma J."/>
        </authorList>
    </citation>
    <scope>NUCLEOTIDE SEQUENCE [LARGE SCALE GENOMIC DNA]</scope>
    <source>
        <strain evidence="2">JCM 14735</strain>
    </source>
</reference>
<name>A0ABP4WUX3_9MICC</name>
<organism evidence="1 2">
    <name type="scientific">Kocuria aegyptia</name>
    <dbReference type="NCBI Taxonomy" id="330943"/>
    <lineage>
        <taxon>Bacteria</taxon>
        <taxon>Bacillati</taxon>
        <taxon>Actinomycetota</taxon>
        <taxon>Actinomycetes</taxon>
        <taxon>Micrococcales</taxon>
        <taxon>Micrococcaceae</taxon>
        <taxon>Kocuria</taxon>
    </lineage>
</organism>
<gene>
    <name evidence="1" type="ORF">GCM10009767_22940</name>
</gene>
<comment type="caution">
    <text evidence="1">The sequence shown here is derived from an EMBL/GenBank/DDBJ whole genome shotgun (WGS) entry which is preliminary data.</text>
</comment>
<evidence type="ECO:0000313" key="2">
    <source>
        <dbReference type="Proteomes" id="UP001501204"/>
    </source>
</evidence>
<keyword evidence="2" id="KW-1185">Reference proteome</keyword>
<sequence length="238" mass="25042">MSQTGRPPARWALGTGVVLLLVLVPGAMSSTGELPAEDPCPWSTPAPDRAITHSGQAVGTSFTFETPSAWSIDGEFTDDGGGVVVVTPEGASVASLTVLSGWGAVCGPESACVPQRVVHVEDVPGEEALSGSGDFVVRTIAMDLTDRPDLREAFGWEDDVRLVTSLTDGDEPVPETMLPHLMYGLGSIVAGDPASGDDRSGVVIFNLQREFSTMEEAQAYARSEEHRQLQGVIASFRG</sequence>
<accession>A0ABP4WUX3</accession>
<dbReference type="RefSeq" id="WP_344122628.1">
    <property type="nucleotide sequence ID" value="NZ_BAAAOA010000028.1"/>
</dbReference>